<organism evidence="1 2">
    <name type="scientific">Gelidibacter sediminis</name>
    <dbReference type="NCBI Taxonomy" id="1608710"/>
    <lineage>
        <taxon>Bacteria</taxon>
        <taxon>Pseudomonadati</taxon>
        <taxon>Bacteroidota</taxon>
        <taxon>Flavobacteriia</taxon>
        <taxon>Flavobacteriales</taxon>
        <taxon>Flavobacteriaceae</taxon>
        <taxon>Gelidibacter</taxon>
    </lineage>
</organism>
<dbReference type="Proteomes" id="UP000294689">
    <property type="component" value="Unassembled WGS sequence"/>
</dbReference>
<accession>A0A4R7Q7T9</accession>
<protein>
    <recommendedName>
        <fullName evidence="3">Lipoprotein</fullName>
    </recommendedName>
</protein>
<name>A0A4R7Q7T9_9FLAO</name>
<gene>
    <name evidence="1" type="ORF">BXY82_1140</name>
</gene>
<dbReference type="PROSITE" id="PS51257">
    <property type="entry name" value="PROKAR_LIPOPROTEIN"/>
    <property type="match status" value="1"/>
</dbReference>
<dbReference type="EMBL" id="SOBW01000007">
    <property type="protein sequence ID" value="TDU43723.1"/>
    <property type="molecule type" value="Genomic_DNA"/>
</dbReference>
<sequence length="154" mass="17390">MKTNTLLIIFGILLFSACGTKPSQSAAKLTQEINTYVSEVNSNLNLKQDVIEGALTDMEGFKDIGNFKYTVYFDAQSHTLYKIKNVETTAQVITEVYYFKDGDVVLMDVNSGGTTTKFYVHKNKVISENNSGTPNQKLLLEKANRFQKTFQREH</sequence>
<evidence type="ECO:0000313" key="1">
    <source>
        <dbReference type="EMBL" id="TDU43723.1"/>
    </source>
</evidence>
<evidence type="ECO:0000313" key="2">
    <source>
        <dbReference type="Proteomes" id="UP000294689"/>
    </source>
</evidence>
<dbReference type="AlphaFoldDB" id="A0A4R7Q7T9"/>
<evidence type="ECO:0008006" key="3">
    <source>
        <dbReference type="Google" id="ProtNLM"/>
    </source>
</evidence>
<comment type="caution">
    <text evidence="1">The sequence shown here is derived from an EMBL/GenBank/DDBJ whole genome shotgun (WGS) entry which is preliminary data.</text>
</comment>
<proteinExistence type="predicted"/>
<dbReference type="RefSeq" id="WP_133757163.1">
    <property type="nucleotide sequence ID" value="NZ_SOBW01000007.1"/>
</dbReference>
<dbReference type="OrthoDB" id="1452903at2"/>
<reference evidence="1 2" key="1">
    <citation type="submission" date="2019-03" db="EMBL/GenBank/DDBJ databases">
        <title>Genomic Encyclopedia of Archaeal and Bacterial Type Strains, Phase II (KMG-II): from individual species to whole genera.</title>
        <authorList>
            <person name="Goeker M."/>
        </authorList>
    </citation>
    <scope>NUCLEOTIDE SEQUENCE [LARGE SCALE GENOMIC DNA]</scope>
    <source>
        <strain evidence="1 2">DSM 28135</strain>
    </source>
</reference>
<keyword evidence="2" id="KW-1185">Reference proteome</keyword>